<gene>
    <name evidence="3" type="ORF">ACFSOZ_10550</name>
</gene>
<keyword evidence="2" id="KW-0413">Isomerase</keyword>
<dbReference type="Gene3D" id="3.10.310.10">
    <property type="entry name" value="Diaminopimelate Epimerase, Chain A, domain 1"/>
    <property type="match status" value="2"/>
</dbReference>
<dbReference type="RefSeq" id="WP_379096992.1">
    <property type="nucleotide sequence ID" value="NZ_JBHUGZ010000007.1"/>
</dbReference>
<organism evidence="3 4">
    <name type="scientific">Mesorhizobium newzealandense</name>
    <dbReference type="NCBI Taxonomy" id="1300302"/>
    <lineage>
        <taxon>Bacteria</taxon>
        <taxon>Pseudomonadati</taxon>
        <taxon>Pseudomonadota</taxon>
        <taxon>Alphaproteobacteria</taxon>
        <taxon>Hyphomicrobiales</taxon>
        <taxon>Phyllobacteriaceae</taxon>
        <taxon>Mesorhizobium</taxon>
    </lineage>
</organism>
<dbReference type="PIRSF" id="PIRSF016184">
    <property type="entry name" value="PhzC_PhzF"/>
    <property type="match status" value="1"/>
</dbReference>
<keyword evidence="4" id="KW-1185">Reference proteome</keyword>
<dbReference type="Proteomes" id="UP001597405">
    <property type="component" value="Unassembled WGS sequence"/>
</dbReference>
<evidence type="ECO:0000313" key="3">
    <source>
        <dbReference type="EMBL" id="MFD1983110.1"/>
    </source>
</evidence>
<evidence type="ECO:0000256" key="2">
    <source>
        <dbReference type="ARBA" id="ARBA00023235"/>
    </source>
</evidence>
<dbReference type="InterPro" id="IPR003719">
    <property type="entry name" value="Phenazine_PhzF-like"/>
</dbReference>
<name>A0ABW4U9X8_9HYPH</name>
<dbReference type="EMBL" id="JBHUGZ010000007">
    <property type="protein sequence ID" value="MFD1983110.1"/>
    <property type="molecule type" value="Genomic_DNA"/>
</dbReference>
<evidence type="ECO:0000313" key="4">
    <source>
        <dbReference type="Proteomes" id="UP001597405"/>
    </source>
</evidence>
<dbReference type="PANTHER" id="PTHR13774:SF17">
    <property type="entry name" value="PHENAZINE BIOSYNTHESIS-LIKE DOMAIN-CONTAINING PROTEIN"/>
    <property type="match status" value="1"/>
</dbReference>
<accession>A0ABW4U9X8</accession>
<evidence type="ECO:0000256" key="1">
    <source>
        <dbReference type="ARBA" id="ARBA00008270"/>
    </source>
</evidence>
<dbReference type="SUPFAM" id="SSF54506">
    <property type="entry name" value="Diaminopimelate epimerase-like"/>
    <property type="match status" value="1"/>
</dbReference>
<dbReference type="PANTHER" id="PTHR13774">
    <property type="entry name" value="PHENAZINE BIOSYNTHESIS PROTEIN"/>
    <property type="match status" value="1"/>
</dbReference>
<dbReference type="Pfam" id="PF02567">
    <property type="entry name" value="PhzC-PhzF"/>
    <property type="match status" value="1"/>
</dbReference>
<proteinExistence type="inferred from homology"/>
<comment type="similarity">
    <text evidence="1">Belongs to the PhzF family.</text>
</comment>
<protein>
    <submittedName>
        <fullName evidence="3">PhzF family phenazine biosynthesis protein</fullName>
    </submittedName>
</protein>
<comment type="caution">
    <text evidence="3">The sequence shown here is derived from an EMBL/GenBank/DDBJ whole genome shotgun (WGS) entry which is preliminary data.</text>
</comment>
<sequence>MAAGPADILGDDVPTLTMYQVDAFADRAFQGNPAAVLILQDWLADDVMQAVANENNLAETAFARPNGKGWDLRWFTPVHEVDFCGHATLATAHVLASQHNVADDMAFATRVGELRVSQRQGAYQLDLPCFPPQPVDGKTMSALQEILSPHPVTGFRNFENLFVELADEQSVRSFVPDLLRIGTFHPLGLVITARGQAHDFVSRYFVPGAGIPEDPVTGSIHATLVPYWSEKLGKAHLSAFQCSQRGGHLLCDLAGDRVLIQGRARTFMKAEIYLPE</sequence>
<dbReference type="NCBIfam" id="TIGR00654">
    <property type="entry name" value="PhzF_family"/>
    <property type="match status" value="1"/>
</dbReference>
<reference evidence="4" key="1">
    <citation type="journal article" date="2019" name="Int. J. Syst. Evol. Microbiol.">
        <title>The Global Catalogue of Microorganisms (GCM) 10K type strain sequencing project: providing services to taxonomists for standard genome sequencing and annotation.</title>
        <authorList>
            <consortium name="The Broad Institute Genomics Platform"/>
            <consortium name="The Broad Institute Genome Sequencing Center for Infectious Disease"/>
            <person name="Wu L."/>
            <person name="Ma J."/>
        </authorList>
    </citation>
    <scope>NUCLEOTIDE SEQUENCE [LARGE SCALE GENOMIC DNA]</scope>
    <source>
        <strain evidence="4">CGMCC 1.16225</strain>
    </source>
</reference>